<dbReference type="PANTHER" id="PTHR10466">
    <property type="entry name" value="PHOSPHOMANNOMUTASE"/>
    <property type="match status" value="1"/>
</dbReference>
<dbReference type="InterPro" id="IPR005002">
    <property type="entry name" value="PMM"/>
</dbReference>
<feature type="binding site" evidence="12">
    <location>
        <position position="237"/>
    </location>
    <ligand>
        <name>Mg(2+)</name>
        <dbReference type="ChEBI" id="CHEBI:18420"/>
        <label>1</label>
    </ligand>
</feature>
<dbReference type="GO" id="GO:0004615">
    <property type="term" value="F:phosphomannomutase activity"/>
    <property type="evidence" value="ECO:0007669"/>
    <property type="project" value="UniProtKB-EC"/>
</dbReference>
<comment type="similarity">
    <text evidence="3 13">Belongs to the eukaryotic PMM family.</text>
</comment>
<comment type="pathway">
    <text evidence="2 13">Nucleotide-sugar biosynthesis; GDP-alpha-D-mannose biosynthesis; alpha-D-mannose 1-phosphate from D-fructose 6-phosphate: step 2/2.</text>
</comment>
<sequence length="259" mass="29525">MASAAFSDRPLKKLILFDVDETLTPARQVVSLEMVELLRALRKKVVIGVVGGSDLVKISEQLAVPGSTVIQEFDYVFAENGLTAYKLQKVLPSQSFIKFVGEERYKVLANFILHYIADLDIPIKRQVGTFIEFRNGMVNVSPIGRNATIQERHEFEQYDKEHGVRAAFVTILREKFADYGLTYSIGGKISFDIFPNGWDKTYCLRHVEDEQFEEIHFFGDKTYKGGNDYELYSDPRTIGHSVSNPAHTMQLLKEFLQDL</sequence>
<feature type="binding site" evidence="11">
    <location>
        <position position="145"/>
    </location>
    <ligand>
        <name>alpha-D-mannose 1-phosphate</name>
        <dbReference type="ChEBI" id="CHEBI:58409"/>
    </ligand>
</feature>
<evidence type="ECO:0000256" key="10">
    <source>
        <dbReference type="PIRSR" id="PIRSR605002-1"/>
    </source>
</evidence>
<evidence type="ECO:0000256" key="11">
    <source>
        <dbReference type="PIRSR" id="PIRSR605002-2"/>
    </source>
</evidence>
<evidence type="ECO:0000256" key="2">
    <source>
        <dbReference type="ARBA" id="ARBA00004699"/>
    </source>
</evidence>
<dbReference type="EC" id="5.4.2.8" evidence="5 13"/>
<dbReference type="FunFam" id="3.30.1240.20:FF:000001">
    <property type="entry name" value="Phosphomannomutase"/>
    <property type="match status" value="1"/>
</dbReference>
<keyword evidence="7 12" id="KW-0479">Metal-binding</keyword>
<evidence type="ECO:0000256" key="5">
    <source>
        <dbReference type="ARBA" id="ARBA00012730"/>
    </source>
</evidence>
<dbReference type="UniPathway" id="UPA00126">
    <property type="reaction ID" value="UER00424"/>
</dbReference>
<dbReference type="GeneID" id="24095283"/>
<feature type="binding site" evidence="12">
    <location>
        <position position="220"/>
    </location>
    <ligand>
        <name>Mg(2+)</name>
        <dbReference type="ChEBI" id="CHEBI:18420"/>
        <label>1</label>
    </ligand>
</feature>
<proteinExistence type="inferred from homology"/>
<dbReference type="Gene3D" id="3.30.1240.20">
    <property type="match status" value="1"/>
</dbReference>
<keyword evidence="9 13" id="KW-0413">Isomerase</keyword>
<feature type="active site" description="Nucleophile" evidence="10">
    <location>
        <position position="18"/>
    </location>
</feature>
<dbReference type="FunCoup" id="J4HUV8">
    <property type="interactions" value="361"/>
</dbReference>
<feature type="binding site" evidence="12">
    <location>
        <position position="20"/>
    </location>
    <ligand>
        <name>Mg(2+)</name>
        <dbReference type="ChEBI" id="CHEBI:18420"/>
        <label>1</label>
    </ligand>
</feature>
<evidence type="ECO:0000313" key="15">
    <source>
        <dbReference type="Proteomes" id="UP000006352"/>
    </source>
</evidence>
<dbReference type="SFLD" id="SFLDF00445">
    <property type="entry name" value="alpha-phosphomannomutase"/>
    <property type="match status" value="1"/>
</dbReference>
<dbReference type="RefSeq" id="XP_012179655.1">
    <property type="nucleotide sequence ID" value="XM_012324265.1"/>
</dbReference>
<gene>
    <name evidence="14" type="ORF">FIBRA_02402</name>
</gene>
<dbReference type="GO" id="GO:0006487">
    <property type="term" value="P:protein N-linked glycosylation"/>
    <property type="evidence" value="ECO:0007669"/>
    <property type="project" value="TreeGrafter"/>
</dbReference>
<comment type="catalytic activity">
    <reaction evidence="13">
        <text>alpha-D-mannose 1-phosphate = D-mannose 6-phosphate</text>
        <dbReference type="Rhea" id="RHEA:11140"/>
        <dbReference type="ChEBI" id="CHEBI:58409"/>
        <dbReference type="ChEBI" id="CHEBI:58735"/>
        <dbReference type="EC" id="5.4.2.8"/>
    </reaction>
</comment>
<feature type="binding site" evidence="12">
    <location>
        <position position="232"/>
    </location>
    <ligand>
        <name>Mg(2+)</name>
        <dbReference type="ChEBI" id="CHEBI:18420"/>
        <label>2</label>
    </ligand>
</feature>
<feature type="binding site" evidence="12">
    <location>
        <position position="234"/>
    </location>
    <ligand>
        <name>Mg(2+)</name>
        <dbReference type="ChEBI" id="CHEBI:18420"/>
        <label>1</label>
    </ligand>
</feature>
<feature type="binding site" evidence="11">
    <location>
        <position position="192"/>
    </location>
    <ligand>
        <name>alpha-D-mannose 1-phosphate</name>
        <dbReference type="ChEBI" id="CHEBI:58409"/>
    </ligand>
</feature>
<evidence type="ECO:0000256" key="12">
    <source>
        <dbReference type="PIRSR" id="PIRSR605002-3"/>
    </source>
</evidence>
<dbReference type="OrthoDB" id="10264771at2759"/>
<comment type="subcellular location">
    <subcellularLocation>
        <location evidence="1 13">Cytoplasm</location>
    </subcellularLocation>
</comment>
<dbReference type="GO" id="GO:0046872">
    <property type="term" value="F:metal ion binding"/>
    <property type="evidence" value="ECO:0007669"/>
    <property type="project" value="UniProtKB-KW"/>
</dbReference>
<dbReference type="GO" id="GO:0009298">
    <property type="term" value="P:GDP-mannose biosynthetic process"/>
    <property type="evidence" value="ECO:0007669"/>
    <property type="project" value="UniProtKB-UniPathway"/>
</dbReference>
<evidence type="ECO:0000256" key="3">
    <source>
        <dbReference type="ARBA" id="ARBA00009736"/>
    </source>
</evidence>
<evidence type="ECO:0000256" key="1">
    <source>
        <dbReference type="ARBA" id="ARBA00004496"/>
    </source>
</evidence>
<dbReference type="NCBIfam" id="TIGR01484">
    <property type="entry name" value="HAD-SF-IIB"/>
    <property type="match status" value="1"/>
</dbReference>
<evidence type="ECO:0000256" key="9">
    <source>
        <dbReference type="ARBA" id="ARBA00023235"/>
    </source>
</evidence>
<protein>
    <recommendedName>
        <fullName evidence="5 13">Phosphomannomutase</fullName>
        <ecNumber evidence="5 13">5.4.2.8</ecNumber>
    </recommendedName>
</protein>
<keyword evidence="15" id="KW-1185">Reference proteome</keyword>
<evidence type="ECO:0000256" key="6">
    <source>
        <dbReference type="ARBA" id="ARBA00022490"/>
    </source>
</evidence>
<dbReference type="STRING" id="599839.J4HUV8"/>
<evidence type="ECO:0000256" key="8">
    <source>
        <dbReference type="ARBA" id="ARBA00022842"/>
    </source>
</evidence>
<comment type="function">
    <text evidence="13">Involved in the synthesis of the GDP-mannose and dolichol-phosphate-mannose required for a number of critical mannosyl transfer reactions.</text>
</comment>
<evidence type="ECO:0000256" key="13">
    <source>
        <dbReference type="RuleBase" id="RU361118"/>
    </source>
</evidence>
<feature type="binding site" evidence="11">
    <location>
        <position position="190"/>
    </location>
    <ligand>
        <name>alpha-D-mannose 1-phosphate</name>
        <dbReference type="ChEBI" id="CHEBI:58409"/>
    </ligand>
</feature>
<feature type="binding site" evidence="12">
    <location>
        <position position="18"/>
    </location>
    <ligand>
        <name>Mg(2+)</name>
        <dbReference type="ChEBI" id="CHEBI:18420"/>
        <label>1</label>
    </ligand>
</feature>
<dbReference type="Pfam" id="PF03332">
    <property type="entry name" value="PMM"/>
    <property type="match status" value="1"/>
</dbReference>
<accession>J4HUV8</accession>
<dbReference type="SFLD" id="SFLDS00003">
    <property type="entry name" value="Haloacid_Dehalogenase"/>
    <property type="match status" value="1"/>
</dbReference>
<evidence type="ECO:0000256" key="4">
    <source>
        <dbReference type="ARBA" id="ARBA00011738"/>
    </source>
</evidence>
<comment type="cofactor">
    <cofactor evidence="12">
        <name>Mg(2+)</name>
        <dbReference type="ChEBI" id="CHEBI:18420"/>
    </cofactor>
</comment>
<feature type="binding site" evidence="11">
    <location>
        <position position="27"/>
    </location>
    <ligand>
        <name>alpha-D-mannose 1-phosphate</name>
        <dbReference type="ChEBI" id="CHEBI:58409"/>
    </ligand>
</feature>
<dbReference type="HOGENOM" id="CLU_065642_0_1_1"/>
<feature type="binding site" evidence="11">
    <location>
        <position position="152"/>
    </location>
    <ligand>
        <name>alpha-D-mannose 1-phosphate</name>
        <dbReference type="ChEBI" id="CHEBI:58409"/>
    </ligand>
</feature>
<dbReference type="SFLD" id="SFLDG01140">
    <property type="entry name" value="C2.B:_Phosphomannomutase_and_P"/>
    <property type="match status" value="1"/>
</dbReference>
<organism evidence="14 15">
    <name type="scientific">Fibroporia radiculosa</name>
    <dbReference type="NCBI Taxonomy" id="599839"/>
    <lineage>
        <taxon>Eukaryota</taxon>
        <taxon>Fungi</taxon>
        <taxon>Dikarya</taxon>
        <taxon>Basidiomycota</taxon>
        <taxon>Agaricomycotina</taxon>
        <taxon>Agaricomycetes</taxon>
        <taxon>Polyporales</taxon>
        <taxon>Fibroporiaceae</taxon>
        <taxon>Fibroporia</taxon>
    </lineage>
</organism>
<comment type="subunit">
    <text evidence="4 13">Homodimer.</text>
</comment>
<dbReference type="GO" id="GO:0005829">
    <property type="term" value="C:cytosol"/>
    <property type="evidence" value="ECO:0007669"/>
    <property type="project" value="TreeGrafter"/>
</dbReference>
<dbReference type="GO" id="GO:0006013">
    <property type="term" value="P:mannose metabolic process"/>
    <property type="evidence" value="ECO:0007669"/>
    <property type="project" value="TreeGrafter"/>
</dbReference>
<reference evidence="14 15" key="1">
    <citation type="journal article" date="2012" name="Appl. Environ. Microbiol.">
        <title>Short-read sequencing for genomic analysis of the brown rot fungus Fibroporia radiculosa.</title>
        <authorList>
            <person name="Tang J.D."/>
            <person name="Perkins A.D."/>
            <person name="Sonstegard T.S."/>
            <person name="Schroeder S.G."/>
            <person name="Burgess S.C."/>
            <person name="Diehl S.V."/>
        </authorList>
    </citation>
    <scope>NUCLEOTIDE SEQUENCE [LARGE SCALE GENOMIC DNA]</scope>
    <source>
        <strain evidence="14 15">TFFH 294</strain>
    </source>
</reference>
<name>J4HUV8_9APHY</name>
<dbReference type="EMBL" id="HE796980">
    <property type="protein sequence ID" value="CCM00372.1"/>
    <property type="molecule type" value="Genomic_DNA"/>
</dbReference>
<dbReference type="InterPro" id="IPR043169">
    <property type="entry name" value="PMM_cap"/>
</dbReference>
<evidence type="ECO:0000256" key="7">
    <source>
        <dbReference type="ARBA" id="ARBA00022723"/>
    </source>
</evidence>
<dbReference type="Proteomes" id="UP000006352">
    <property type="component" value="Unassembled WGS sequence"/>
</dbReference>
<feature type="binding site" evidence="11">
    <location>
        <position position="134"/>
    </location>
    <ligand>
        <name>alpha-D-mannose 1-phosphate</name>
        <dbReference type="ChEBI" id="CHEBI:58409"/>
    </ligand>
</feature>
<feature type="active site" description="Proton donor/acceptor" evidence="10">
    <location>
        <position position="20"/>
    </location>
</feature>
<dbReference type="InParanoid" id="J4HUV8"/>
<dbReference type="PANTHER" id="PTHR10466:SF0">
    <property type="entry name" value="PHOSPHOMANNOMUTASE"/>
    <property type="match status" value="1"/>
</dbReference>
<dbReference type="AlphaFoldDB" id="J4HUV8"/>
<dbReference type="CDD" id="cd02585">
    <property type="entry name" value="HAD_PMM"/>
    <property type="match status" value="1"/>
</dbReference>
<dbReference type="InterPro" id="IPR036412">
    <property type="entry name" value="HAD-like_sf"/>
</dbReference>
<dbReference type="Gene3D" id="3.40.50.1000">
    <property type="entry name" value="HAD superfamily/HAD-like"/>
    <property type="match status" value="1"/>
</dbReference>
<dbReference type="InterPro" id="IPR006379">
    <property type="entry name" value="HAD-SF_hydro_IIB"/>
</dbReference>
<keyword evidence="6 13" id="KW-0963">Cytoplasm</keyword>
<dbReference type="SUPFAM" id="SSF56784">
    <property type="entry name" value="HAD-like"/>
    <property type="match status" value="1"/>
</dbReference>
<evidence type="ECO:0000313" key="14">
    <source>
        <dbReference type="EMBL" id="CCM00372.1"/>
    </source>
</evidence>
<dbReference type="InterPro" id="IPR023214">
    <property type="entry name" value="HAD_sf"/>
</dbReference>
<dbReference type="SFLD" id="SFLDG01143">
    <property type="entry name" value="C2.B.3:_Phosphomannomutase_Lik"/>
    <property type="match status" value="1"/>
</dbReference>
<keyword evidence="8 12" id="KW-0460">Magnesium</keyword>